<dbReference type="AlphaFoldDB" id="A0A9D0ZJR7"/>
<name>A0A9D0ZJR7_9FIRM</name>
<accession>A0A9D0ZJR7</accession>
<organism evidence="1 2">
    <name type="scientific">Candidatus Pullichristensenella stercorigallinarum</name>
    <dbReference type="NCBI Taxonomy" id="2840909"/>
    <lineage>
        <taxon>Bacteria</taxon>
        <taxon>Bacillati</taxon>
        <taxon>Bacillota</taxon>
        <taxon>Clostridia</taxon>
        <taxon>Candidatus Pullichristensenella</taxon>
    </lineage>
</organism>
<sequence>MAVTGILGARIQNVGTETPGAYVAVGERFYLWYGVQNTGQLPLMIRGVYLCNGAQRPEDMSPYRVFAPEGVAAYVAVGETRTHTIPCTMCGQDFGNGRTCQPYLHIYCASAVGAILPDMGMWLEPVKLEVNALDMRYRPAVTALDVARTPNEDSAQVKLNVRCALAEGANAQDAGLLLTVRWRAREAGAFAPEDSVTVPAAQALTAAGAEITLADTFPASGGFVFRAVFTDGYDSGSRETILARAAVNFHLAGSGYGVAVGMYSSGTEEAPLFECAYPARFYAGIEGSTVKYSTDEVDTGNVWLNGKKIYSRMVQYNTGDGYNSVEHPFDFSNMATVWIDQSASFLIYSGDYISVPHGYVAGNGDRQFMAQPRPYNNTILVVSDGAGTAYIRLLYTKTAG</sequence>
<reference evidence="1" key="1">
    <citation type="submission" date="2020-10" db="EMBL/GenBank/DDBJ databases">
        <authorList>
            <person name="Gilroy R."/>
        </authorList>
    </citation>
    <scope>NUCLEOTIDE SEQUENCE</scope>
    <source>
        <strain evidence="1">ChiSjej6B24-2974</strain>
    </source>
</reference>
<gene>
    <name evidence="1" type="ORF">IAA52_00420</name>
</gene>
<evidence type="ECO:0000313" key="1">
    <source>
        <dbReference type="EMBL" id="HIQ81549.1"/>
    </source>
</evidence>
<protein>
    <submittedName>
        <fullName evidence="1">Uncharacterized protein</fullName>
    </submittedName>
</protein>
<dbReference type="EMBL" id="DVFZ01000007">
    <property type="protein sequence ID" value="HIQ81549.1"/>
    <property type="molecule type" value="Genomic_DNA"/>
</dbReference>
<evidence type="ECO:0000313" key="2">
    <source>
        <dbReference type="Proteomes" id="UP000824260"/>
    </source>
</evidence>
<dbReference type="Proteomes" id="UP000824260">
    <property type="component" value="Unassembled WGS sequence"/>
</dbReference>
<proteinExistence type="predicted"/>
<comment type="caution">
    <text evidence="1">The sequence shown here is derived from an EMBL/GenBank/DDBJ whole genome shotgun (WGS) entry which is preliminary data.</text>
</comment>
<reference evidence="1" key="2">
    <citation type="journal article" date="2021" name="PeerJ">
        <title>Extensive microbial diversity within the chicken gut microbiome revealed by metagenomics and culture.</title>
        <authorList>
            <person name="Gilroy R."/>
            <person name="Ravi A."/>
            <person name="Getino M."/>
            <person name="Pursley I."/>
            <person name="Horton D.L."/>
            <person name="Alikhan N.F."/>
            <person name="Baker D."/>
            <person name="Gharbi K."/>
            <person name="Hall N."/>
            <person name="Watson M."/>
            <person name="Adriaenssens E.M."/>
            <person name="Foster-Nyarko E."/>
            <person name="Jarju S."/>
            <person name="Secka A."/>
            <person name="Antonio M."/>
            <person name="Oren A."/>
            <person name="Chaudhuri R.R."/>
            <person name="La Ragione R."/>
            <person name="Hildebrand F."/>
            <person name="Pallen M.J."/>
        </authorList>
    </citation>
    <scope>NUCLEOTIDE SEQUENCE</scope>
    <source>
        <strain evidence="1">ChiSjej6B24-2974</strain>
    </source>
</reference>